<protein>
    <submittedName>
        <fullName evidence="2">Uncharacterized protein</fullName>
    </submittedName>
</protein>
<evidence type="ECO:0000256" key="1">
    <source>
        <dbReference type="SAM" id="MobiDB-lite"/>
    </source>
</evidence>
<reference evidence="2 3" key="2">
    <citation type="submission" date="2007-06" db="EMBL/GenBank/DDBJ databases">
        <title>Draft genome sequence of Pseudoflavonifractor capillosus ATCC 29799.</title>
        <authorList>
            <person name="Sudarsanam P."/>
            <person name="Ley R."/>
            <person name="Guruge J."/>
            <person name="Turnbaugh P.J."/>
            <person name="Mahowald M."/>
            <person name="Liep D."/>
            <person name="Gordon J."/>
        </authorList>
    </citation>
    <scope>NUCLEOTIDE SEQUENCE [LARGE SCALE GENOMIC DNA]</scope>
    <source>
        <strain evidence="2 3">ATCC 29799</strain>
    </source>
</reference>
<dbReference type="EMBL" id="AAXG02000019">
    <property type="protein sequence ID" value="EDM99376.1"/>
    <property type="molecule type" value="Genomic_DNA"/>
</dbReference>
<accession>A6NX29</accession>
<keyword evidence="3" id="KW-1185">Reference proteome</keyword>
<dbReference type="STRING" id="411467.BACCAP_02773"/>
<name>A6NX29_9FIRM</name>
<comment type="caution">
    <text evidence="2">The sequence shown here is derived from an EMBL/GenBank/DDBJ whole genome shotgun (WGS) entry which is preliminary data.</text>
</comment>
<dbReference type="Proteomes" id="UP000003639">
    <property type="component" value="Unassembled WGS sequence"/>
</dbReference>
<feature type="compositionally biased region" description="Basic and acidic residues" evidence="1">
    <location>
        <begin position="17"/>
        <end position="31"/>
    </location>
</feature>
<sequence>MGRCRRHGRSSSLFLRAGEKGDKKTSVERTEATTIKPYRAYSGTA</sequence>
<dbReference type="AlphaFoldDB" id="A6NX29"/>
<gene>
    <name evidence="2" type="ORF">BACCAP_02773</name>
</gene>
<reference evidence="2 3" key="1">
    <citation type="submission" date="2007-04" db="EMBL/GenBank/DDBJ databases">
        <authorList>
            <person name="Fulton L."/>
            <person name="Clifton S."/>
            <person name="Fulton B."/>
            <person name="Xu J."/>
            <person name="Minx P."/>
            <person name="Pepin K.H."/>
            <person name="Johnson M."/>
            <person name="Thiruvilangam P."/>
            <person name="Bhonagiri V."/>
            <person name="Nash W.E."/>
            <person name="Mardis E.R."/>
            <person name="Wilson R.K."/>
        </authorList>
    </citation>
    <scope>NUCLEOTIDE SEQUENCE [LARGE SCALE GENOMIC DNA]</scope>
    <source>
        <strain evidence="2 3">ATCC 29799</strain>
    </source>
</reference>
<organism evidence="2 3">
    <name type="scientific">Pseudoflavonifractor capillosus ATCC 29799</name>
    <dbReference type="NCBI Taxonomy" id="411467"/>
    <lineage>
        <taxon>Bacteria</taxon>
        <taxon>Bacillati</taxon>
        <taxon>Bacillota</taxon>
        <taxon>Clostridia</taxon>
        <taxon>Eubacteriales</taxon>
        <taxon>Oscillospiraceae</taxon>
        <taxon>Pseudoflavonifractor</taxon>
    </lineage>
</organism>
<evidence type="ECO:0000313" key="3">
    <source>
        <dbReference type="Proteomes" id="UP000003639"/>
    </source>
</evidence>
<evidence type="ECO:0000313" key="2">
    <source>
        <dbReference type="EMBL" id="EDM99376.1"/>
    </source>
</evidence>
<feature type="region of interest" description="Disordered" evidence="1">
    <location>
        <begin position="1"/>
        <end position="31"/>
    </location>
</feature>
<proteinExistence type="predicted"/>